<dbReference type="PANTHER" id="PTHR10655:SF17">
    <property type="entry name" value="LYSOPHOSPHOLIPASE-LIKE PROTEIN 1"/>
    <property type="match status" value="1"/>
</dbReference>
<dbReference type="Gene3D" id="3.40.50.1820">
    <property type="entry name" value="alpha/beta hydrolase"/>
    <property type="match status" value="1"/>
</dbReference>
<evidence type="ECO:0000256" key="4">
    <source>
        <dbReference type="ARBA" id="ARBA00022487"/>
    </source>
</evidence>
<dbReference type="InterPro" id="IPR050565">
    <property type="entry name" value="LYPA1-2/EST-like"/>
</dbReference>
<dbReference type="InterPro" id="IPR003140">
    <property type="entry name" value="PLipase/COase/thioEstase"/>
</dbReference>
<dbReference type="Proteomes" id="UP000190831">
    <property type="component" value="Chromosome H"/>
</dbReference>
<evidence type="ECO:0000256" key="1">
    <source>
        <dbReference type="ARBA" id="ARBA00006499"/>
    </source>
</evidence>
<dbReference type="GO" id="GO:0008474">
    <property type="term" value="F:palmitoyl-(protein) hydrolase activity"/>
    <property type="evidence" value="ECO:0007669"/>
    <property type="project" value="UniProtKB-EC"/>
</dbReference>
<evidence type="ECO:0000256" key="9">
    <source>
        <dbReference type="ARBA" id="ARBA00047337"/>
    </source>
</evidence>
<evidence type="ECO:0000256" key="2">
    <source>
        <dbReference type="ARBA" id="ARBA00012423"/>
    </source>
</evidence>
<evidence type="ECO:0000259" key="10">
    <source>
        <dbReference type="Pfam" id="PF02230"/>
    </source>
</evidence>
<dbReference type="PANTHER" id="PTHR10655">
    <property type="entry name" value="LYSOPHOSPHOLIPASE-RELATED"/>
    <property type="match status" value="1"/>
</dbReference>
<dbReference type="AlphaFoldDB" id="A0A1G4MJZ4"/>
<dbReference type="SUPFAM" id="SSF53474">
    <property type="entry name" value="alpha/beta-Hydrolases"/>
    <property type="match status" value="1"/>
</dbReference>
<dbReference type="InterPro" id="IPR029058">
    <property type="entry name" value="AB_hydrolase_fold"/>
</dbReference>
<dbReference type="STRING" id="4955.A0A1G4MJZ4"/>
<comment type="function">
    <text evidence="7">Hydrolyzes fatty acids from S-acylated cysteine residues in proteins with a strong preference for palmitoylated G-alpha proteins over other acyl substrates. Mediates the deacylation of G-alpha proteins such as GPA1 in vivo, but has weak or no activity toward palmitoylated Ras proteins. Has weak lysophospholipase activity in vitro; however such activity may not exist in vivo.</text>
</comment>
<comment type="similarity">
    <text evidence="1">Belongs to the AB hydrolase superfamily. AB hydrolase 2 family.</text>
</comment>
<dbReference type="GO" id="GO:0005737">
    <property type="term" value="C:cytoplasm"/>
    <property type="evidence" value="ECO:0007669"/>
    <property type="project" value="TreeGrafter"/>
</dbReference>
<dbReference type="OrthoDB" id="2418081at2759"/>
<proteinExistence type="inferred from homology"/>
<keyword evidence="12" id="KW-1185">Reference proteome</keyword>
<comment type="catalytic activity">
    <reaction evidence="9">
        <text>S-hexadecanoyl-L-cysteinyl-[protein] + H2O = L-cysteinyl-[protein] + hexadecanoate + H(+)</text>
        <dbReference type="Rhea" id="RHEA:19233"/>
        <dbReference type="Rhea" id="RHEA-COMP:10131"/>
        <dbReference type="Rhea" id="RHEA-COMP:11032"/>
        <dbReference type="ChEBI" id="CHEBI:7896"/>
        <dbReference type="ChEBI" id="CHEBI:15377"/>
        <dbReference type="ChEBI" id="CHEBI:15378"/>
        <dbReference type="ChEBI" id="CHEBI:29950"/>
        <dbReference type="ChEBI" id="CHEBI:74151"/>
        <dbReference type="EC" id="3.1.2.22"/>
    </reaction>
</comment>
<accession>A0A1G4MJZ4</accession>
<feature type="domain" description="Phospholipase/carboxylesterase/thioesterase" evidence="10">
    <location>
        <begin position="9"/>
        <end position="224"/>
    </location>
</feature>
<keyword evidence="5" id="KW-0378">Hydrolase</keyword>
<evidence type="ECO:0000313" key="11">
    <source>
        <dbReference type="EMBL" id="SCW04197.1"/>
    </source>
</evidence>
<organism evidence="11 12">
    <name type="scientific">Lachancea fermentati</name>
    <name type="common">Zygosaccharomyces fermentati</name>
    <dbReference type="NCBI Taxonomy" id="4955"/>
    <lineage>
        <taxon>Eukaryota</taxon>
        <taxon>Fungi</taxon>
        <taxon>Dikarya</taxon>
        <taxon>Ascomycota</taxon>
        <taxon>Saccharomycotina</taxon>
        <taxon>Saccharomycetes</taxon>
        <taxon>Saccharomycetales</taxon>
        <taxon>Saccharomycetaceae</taxon>
        <taxon>Lachancea</taxon>
    </lineage>
</organism>
<evidence type="ECO:0000256" key="5">
    <source>
        <dbReference type="ARBA" id="ARBA00022801"/>
    </source>
</evidence>
<name>A0A1G4MJZ4_LACFM</name>
<dbReference type="OMA" id="WYDILAM"/>
<dbReference type="GO" id="GO:0052689">
    <property type="term" value="F:carboxylic ester hydrolase activity"/>
    <property type="evidence" value="ECO:0007669"/>
    <property type="project" value="UniProtKB-KW"/>
</dbReference>
<keyword evidence="6" id="KW-0443">Lipid metabolism</keyword>
<evidence type="ECO:0000256" key="7">
    <source>
        <dbReference type="ARBA" id="ARBA00029392"/>
    </source>
</evidence>
<sequence length="228" mass="24886">MSGLNAVRVGPLRQPAKQALIFVHGLGDSGSGWSFFAEFLQRDPAFAHTRFVFPNAPIMNVAANGNYPMPSWFNIYEWSDNPSKFDVPGFVNSLNVVKNFVQEQIDSGIDPQNIVVGGFSQGAALALASAVTLPVKIGGFISLSGFSRINAQLVEMKNNLNIDTPVFHGHGDQDPVISLKLGYSAKEFYTVVCGLRKYTMKVYPGMAHSTCPEEIDAVVRFIKSNLNL</sequence>
<keyword evidence="4" id="KW-0719">Serine esterase</keyword>
<protein>
    <recommendedName>
        <fullName evidence="3">Acyl-protein thioesterase 1</fullName>
        <ecNumber evidence="2">3.1.2.22</ecNumber>
    </recommendedName>
    <alternativeName>
        <fullName evidence="8">Palmitoyl-protein hydrolase</fullName>
    </alternativeName>
</protein>
<dbReference type="Pfam" id="PF02230">
    <property type="entry name" value="Abhydrolase_2"/>
    <property type="match status" value="1"/>
</dbReference>
<evidence type="ECO:0000256" key="8">
    <source>
        <dbReference type="ARBA" id="ARBA00031195"/>
    </source>
</evidence>
<evidence type="ECO:0000256" key="6">
    <source>
        <dbReference type="ARBA" id="ARBA00022832"/>
    </source>
</evidence>
<dbReference type="EMBL" id="LT598491">
    <property type="protein sequence ID" value="SCW04197.1"/>
    <property type="molecule type" value="Genomic_DNA"/>
</dbReference>
<dbReference type="EC" id="3.1.2.22" evidence="2"/>
<keyword evidence="6" id="KW-0276">Fatty acid metabolism</keyword>
<evidence type="ECO:0000313" key="12">
    <source>
        <dbReference type="Proteomes" id="UP000190831"/>
    </source>
</evidence>
<dbReference type="GO" id="GO:0006631">
    <property type="term" value="P:fatty acid metabolic process"/>
    <property type="evidence" value="ECO:0007669"/>
    <property type="project" value="UniProtKB-KW"/>
</dbReference>
<gene>
    <name evidence="11" type="ORF">LAFE_0H08218G</name>
</gene>
<reference evidence="11 12" key="1">
    <citation type="submission" date="2016-03" db="EMBL/GenBank/DDBJ databases">
        <authorList>
            <person name="Devillers H."/>
        </authorList>
    </citation>
    <scope>NUCLEOTIDE SEQUENCE [LARGE SCALE GENOMIC DNA]</scope>
    <source>
        <strain evidence="11">CBS 6772</strain>
    </source>
</reference>
<evidence type="ECO:0000256" key="3">
    <source>
        <dbReference type="ARBA" id="ARBA00014923"/>
    </source>
</evidence>